<dbReference type="Pfam" id="PF01863">
    <property type="entry name" value="YgjP-like"/>
    <property type="match status" value="1"/>
</dbReference>
<accession>A0A8J6YXS5</accession>
<comment type="caution">
    <text evidence="2">The sequence shown here is derived from an EMBL/GenBank/DDBJ whole genome shotgun (WGS) entry which is preliminary data.</text>
</comment>
<evidence type="ECO:0000313" key="3">
    <source>
        <dbReference type="Proteomes" id="UP000631034"/>
    </source>
</evidence>
<evidence type="ECO:0000259" key="1">
    <source>
        <dbReference type="Pfam" id="PF01863"/>
    </source>
</evidence>
<protein>
    <submittedName>
        <fullName evidence="2">M48 family metallopeptidase</fullName>
    </submittedName>
</protein>
<proteinExistence type="predicted"/>
<dbReference type="EMBL" id="JACZHT010000006">
    <property type="protein sequence ID" value="MBE1237632.1"/>
    <property type="molecule type" value="Genomic_DNA"/>
</dbReference>
<feature type="domain" description="YgjP-like metallopeptidase" evidence="1">
    <location>
        <begin position="25"/>
        <end position="222"/>
    </location>
</feature>
<evidence type="ECO:0000313" key="2">
    <source>
        <dbReference type="EMBL" id="MBE1237632.1"/>
    </source>
</evidence>
<dbReference type="Proteomes" id="UP000631034">
    <property type="component" value="Unassembled WGS sequence"/>
</dbReference>
<dbReference type="PANTHER" id="PTHR30399">
    <property type="entry name" value="UNCHARACTERIZED PROTEIN YGJP"/>
    <property type="match status" value="1"/>
</dbReference>
<dbReference type="Gene3D" id="3.30.2010.10">
    <property type="entry name" value="Metalloproteases ('zincins'), catalytic domain"/>
    <property type="match status" value="1"/>
</dbReference>
<reference evidence="2" key="1">
    <citation type="submission" date="2020-10" db="EMBL/GenBank/DDBJ databases">
        <title>Genome sequence of the unusual species of purple photosynthetic bacteria, Phaeovibrio sulfidiphilus DSM 23193, type strain.</title>
        <authorList>
            <person name="Kyndt J.A."/>
            <person name="Meyer T.E."/>
        </authorList>
    </citation>
    <scope>NUCLEOTIDE SEQUENCE</scope>
    <source>
        <strain evidence="2">DSM 23193</strain>
    </source>
</reference>
<organism evidence="2 3">
    <name type="scientific">Phaeovibrio sulfidiphilus</name>
    <dbReference type="NCBI Taxonomy" id="1220600"/>
    <lineage>
        <taxon>Bacteria</taxon>
        <taxon>Pseudomonadati</taxon>
        <taxon>Pseudomonadota</taxon>
        <taxon>Alphaproteobacteria</taxon>
        <taxon>Rhodospirillales</taxon>
        <taxon>Rhodospirillaceae</taxon>
        <taxon>Phaeovibrio</taxon>
    </lineage>
</organism>
<dbReference type="PANTHER" id="PTHR30399:SF1">
    <property type="entry name" value="UTP PYROPHOSPHATASE"/>
    <property type="match status" value="1"/>
</dbReference>
<gene>
    <name evidence="2" type="ORF">IHV25_08225</name>
</gene>
<dbReference type="InterPro" id="IPR002725">
    <property type="entry name" value="YgjP-like_metallopeptidase"/>
</dbReference>
<sequence>MGTPIDIDGHSLSLTIRRSRTARHLALRLSPSGDAVVVSAPPHVSDADLIAFARSKGDWVSRQLSRAPDRILFEPGARVPFSGRLYEIVPVAGGTRAVRLDPEHDRLLVAGRPEHVADQIRGWMRARARERLVDRVSLYCRTLGTSFNHLSLRDTRSRWGSCASSGRLSFSWRLIMAPAPVLDYVAAHEVAHLVEFNHSPRFWALVRDLVGDVQEAKAWLRTEGPGLHRIG</sequence>
<dbReference type="RefSeq" id="WP_192534741.1">
    <property type="nucleotide sequence ID" value="NZ_JACZHT010000006.1"/>
</dbReference>
<dbReference type="CDD" id="cd07344">
    <property type="entry name" value="M48_yhfN_like"/>
    <property type="match status" value="1"/>
</dbReference>
<name>A0A8J6YXS5_9PROT</name>
<keyword evidence="3" id="KW-1185">Reference proteome</keyword>
<dbReference type="AlphaFoldDB" id="A0A8J6YXS5"/>
<dbReference type="InterPro" id="IPR053136">
    <property type="entry name" value="UTP_pyrophosphatase-like"/>
</dbReference>